<keyword evidence="1" id="KW-0812">Transmembrane</keyword>
<reference evidence="2 3" key="1">
    <citation type="submission" date="2019-08" db="EMBL/GenBank/DDBJ databases">
        <title>The genome of the soybean aphid Biotype 1, its phylome, world population structure and adaptation to the North American continent.</title>
        <authorList>
            <person name="Giordano R."/>
            <person name="Donthu R.K."/>
            <person name="Hernandez A.G."/>
            <person name="Wright C.L."/>
            <person name="Zimin A.V."/>
        </authorList>
    </citation>
    <scope>NUCLEOTIDE SEQUENCE [LARGE SCALE GENOMIC DNA]</scope>
    <source>
        <tissue evidence="2">Whole aphids</tissue>
    </source>
</reference>
<dbReference type="Proteomes" id="UP000475862">
    <property type="component" value="Unassembled WGS sequence"/>
</dbReference>
<feature type="transmembrane region" description="Helical" evidence="1">
    <location>
        <begin position="359"/>
        <end position="378"/>
    </location>
</feature>
<evidence type="ECO:0000256" key="1">
    <source>
        <dbReference type="SAM" id="Phobius"/>
    </source>
</evidence>
<dbReference type="OrthoDB" id="6475849at2759"/>
<sequence length="412" mass="47834">MYSHNMFYFKPNQILKLNTFENSSKLLSGPFTLNWDGECRSFSICNLRDSSFEYCLIIQSVASLNLFTVLLFHHWYLPSSSNAWKTVAIDRKMVPVKYLLGRLFDFWLACSMRLLLEGICFFFGFYECFFIHPFQIFEIIFKCCSYFIDHIFSLQNLKYLVSDFFISLLTSFFDCPWKTSRTYNAPRANPNTLFVSLIQYRHGCSPPSDPNNAFHLLYSVINAERFDMNEGEYTTTFSLDKIFLSTNLKAALKHNVIGLFFIASIFIGFRKHSQTCFKLNNFFHLNFHDDTFHVPDMFQPPMSLIRFCNGVAPNVSIVLFGSMQAVKYILALSSALLLLIVHFQLIKHAPHRSAVWHRICFYPLTTSVLVEILARIGFCVHTFDYSRCRLLTKESVSSYMSGIWCVGGLHFS</sequence>
<feature type="transmembrane region" description="Helical" evidence="1">
    <location>
        <begin position="251"/>
        <end position="269"/>
    </location>
</feature>
<dbReference type="AlphaFoldDB" id="A0A6G0T2J0"/>
<evidence type="ECO:0000313" key="3">
    <source>
        <dbReference type="Proteomes" id="UP000475862"/>
    </source>
</evidence>
<feature type="transmembrane region" description="Helical" evidence="1">
    <location>
        <begin position="328"/>
        <end position="347"/>
    </location>
</feature>
<keyword evidence="3" id="KW-1185">Reference proteome</keyword>
<keyword evidence="1" id="KW-0472">Membrane</keyword>
<evidence type="ECO:0000313" key="2">
    <source>
        <dbReference type="EMBL" id="KAE9524565.1"/>
    </source>
</evidence>
<comment type="caution">
    <text evidence="2">The sequence shown here is derived from an EMBL/GenBank/DDBJ whole genome shotgun (WGS) entry which is preliminary data.</text>
</comment>
<feature type="transmembrane region" description="Helical" evidence="1">
    <location>
        <begin position="106"/>
        <end position="126"/>
    </location>
</feature>
<accession>A0A6G0T2J0</accession>
<keyword evidence="1" id="KW-1133">Transmembrane helix</keyword>
<proteinExistence type="predicted"/>
<protein>
    <submittedName>
        <fullName evidence="2">Uncharacterized protein</fullName>
    </submittedName>
</protein>
<dbReference type="EMBL" id="VYZN01000065">
    <property type="protein sequence ID" value="KAE9524565.1"/>
    <property type="molecule type" value="Genomic_DNA"/>
</dbReference>
<feature type="transmembrane region" description="Helical" evidence="1">
    <location>
        <begin position="54"/>
        <end position="76"/>
    </location>
</feature>
<name>A0A6G0T2J0_APHGL</name>
<organism evidence="2 3">
    <name type="scientific">Aphis glycines</name>
    <name type="common">Soybean aphid</name>
    <dbReference type="NCBI Taxonomy" id="307491"/>
    <lineage>
        <taxon>Eukaryota</taxon>
        <taxon>Metazoa</taxon>
        <taxon>Ecdysozoa</taxon>
        <taxon>Arthropoda</taxon>
        <taxon>Hexapoda</taxon>
        <taxon>Insecta</taxon>
        <taxon>Pterygota</taxon>
        <taxon>Neoptera</taxon>
        <taxon>Paraneoptera</taxon>
        <taxon>Hemiptera</taxon>
        <taxon>Sternorrhyncha</taxon>
        <taxon>Aphidomorpha</taxon>
        <taxon>Aphidoidea</taxon>
        <taxon>Aphididae</taxon>
        <taxon>Aphidini</taxon>
        <taxon>Aphis</taxon>
        <taxon>Aphis</taxon>
    </lineage>
</organism>
<gene>
    <name evidence="2" type="ORF">AGLY_014615</name>
</gene>